<evidence type="ECO:0000313" key="4">
    <source>
        <dbReference type="EMBL" id="ESK90239.1"/>
    </source>
</evidence>
<evidence type="ECO:0000256" key="1">
    <source>
        <dbReference type="ARBA" id="ARBA00022679"/>
    </source>
</evidence>
<dbReference type="InterPro" id="IPR000182">
    <property type="entry name" value="GNAT_dom"/>
</dbReference>
<dbReference type="Pfam" id="PF00583">
    <property type="entry name" value="Acetyltransf_1"/>
    <property type="match status" value="1"/>
</dbReference>
<evidence type="ECO:0000259" key="3">
    <source>
        <dbReference type="PROSITE" id="PS51186"/>
    </source>
</evidence>
<keyword evidence="2" id="KW-1133">Transmembrane helix</keyword>
<feature type="domain" description="N-acetyltransferase" evidence="3">
    <location>
        <begin position="85"/>
        <end position="239"/>
    </location>
</feature>
<dbReference type="HOGENOM" id="CLU_1082165_0_0_1"/>
<gene>
    <name evidence="4" type="ORF">Moror_7693</name>
</gene>
<dbReference type="Proteomes" id="UP000017559">
    <property type="component" value="Unassembled WGS sequence"/>
</dbReference>
<keyword evidence="2" id="KW-0812">Transmembrane</keyword>
<dbReference type="CDD" id="cd04301">
    <property type="entry name" value="NAT_SF"/>
    <property type="match status" value="1"/>
</dbReference>
<feature type="transmembrane region" description="Helical" evidence="2">
    <location>
        <begin position="47"/>
        <end position="63"/>
    </location>
</feature>
<organism evidence="4 5">
    <name type="scientific">Moniliophthora roreri (strain MCA 2997)</name>
    <name type="common">Cocoa frosty pod rot fungus</name>
    <name type="synonym">Crinipellis roreri</name>
    <dbReference type="NCBI Taxonomy" id="1381753"/>
    <lineage>
        <taxon>Eukaryota</taxon>
        <taxon>Fungi</taxon>
        <taxon>Dikarya</taxon>
        <taxon>Basidiomycota</taxon>
        <taxon>Agaricomycotina</taxon>
        <taxon>Agaricomycetes</taxon>
        <taxon>Agaricomycetidae</taxon>
        <taxon>Agaricales</taxon>
        <taxon>Marasmiineae</taxon>
        <taxon>Marasmiaceae</taxon>
        <taxon>Moniliophthora</taxon>
    </lineage>
</organism>
<dbReference type="SUPFAM" id="SSF55729">
    <property type="entry name" value="Acyl-CoA N-acyltransferases (Nat)"/>
    <property type="match status" value="1"/>
</dbReference>
<protein>
    <recommendedName>
        <fullName evidence="3">N-acetyltransferase domain-containing protein</fullName>
    </recommendedName>
</protein>
<keyword evidence="2" id="KW-0472">Membrane</keyword>
<keyword evidence="1" id="KW-0808">Transferase</keyword>
<evidence type="ECO:0000256" key="2">
    <source>
        <dbReference type="SAM" id="Phobius"/>
    </source>
</evidence>
<dbReference type="PANTHER" id="PTHR13947">
    <property type="entry name" value="GNAT FAMILY N-ACETYLTRANSFERASE"/>
    <property type="match status" value="1"/>
</dbReference>
<accession>V2YEY1</accession>
<dbReference type="InterPro" id="IPR016181">
    <property type="entry name" value="Acyl_CoA_acyltransferase"/>
</dbReference>
<keyword evidence="5" id="KW-1185">Reference proteome</keyword>
<dbReference type="STRING" id="1381753.V2YEY1"/>
<evidence type="ECO:0000313" key="5">
    <source>
        <dbReference type="Proteomes" id="UP000017559"/>
    </source>
</evidence>
<dbReference type="KEGG" id="mrr:Moror_7693"/>
<dbReference type="Gene3D" id="3.40.630.30">
    <property type="match status" value="1"/>
</dbReference>
<reference evidence="4 5" key="1">
    <citation type="journal article" date="2014" name="BMC Genomics">
        <title>Genome and secretome analysis of the hemibiotrophic fungal pathogen, Moniliophthora roreri, which causes frosty pod rot disease of cacao: mechanisms of the biotrophic and necrotrophic phases.</title>
        <authorList>
            <person name="Meinhardt L.W."/>
            <person name="Costa G.G.L."/>
            <person name="Thomazella D.P.T."/>
            <person name="Teixeira P.J.P.L."/>
            <person name="Carazzolle M.F."/>
            <person name="Schuster S.C."/>
            <person name="Carlson J.E."/>
            <person name="Guiltinan M.J."/>
            <person name="Mieczkowski P."/>
            <person name="Farmer A."/>
            <person name="Ramaraj T."/>
            <person name="Crozier J."/>
            <person name="Davis R.E."/>
            <person name="Shao J."/>
            <person name="Melnick R.L."/>
            <person name="Pereira G.A.G."/>
            <person name="Bailey B.A."/>
        </authorList>
    </citation>
    <scope>NUCLEOTIDE SEQUENCE [LARGE SCALE GENOMIC DNA]</scope>
    <source>
        <strain evidence="4 5">MCA 2997</strain>
    </source>
</reference>
<feature type="transmembrane region" description="Helical" evidence="2">
    <location>
        <begin position="69"/>
        <end position="88"/>
    </location>
</feature>
<dbReference type="GO" id="GO:0008080">
    <property type="term" value="F:N-acetyltransferase activity"/>
    <property type="evidence" value="ECO:0007669"/>
    <property type="project" value="InterPro"/>
</dbReference>
<dbReference type="PANTHER" id="PTHR13947:SF37">
    <property type="entry name" value="LD18367P"/>
    <property type="match status" value="1"/>
</dbReference>
<dbReference type="AlphaFoldDB" id="V2YEY1"/>
<name>V2YEY1_MONRO</name>
<dbReference type="EMBL" id="AWSO01000462">
    <property type="protein sequence ID" value="ESK90239.1"/>
    <property type="molecule type" value="Genomic_DNA"/>
</dbReference>
<sequence>MDQIDVRIRIYRPEDFEDVRRIFYDGMAYGPHSVVHYARISNYKRPLSILAYTLLAPAIWLVTQEHYMQSFSGVMLIGCVAVYLTWIFRATEKCMVGYCEQSMGDDLFDIVEYYGLVVAENGKDHMPSGKSCFWVAEIERRVVGCIALDVSTDPNIGELRRMSVSNLYTRRGIGSKLIRTLIDFAEDQKLVSIQLTTSRFQPDAIRVYLKHGLKVNAVNADILTIGLTPVHFVTMNLLL</sequence>
<dbReference type="OrthoDB" id="41532at2759"/>
<proteinExistence type="predicted"/>
<comment type="caution">
    <text evidence="4">The sequence shown here is derived from an EMBL/GenBank/DDBJ whole genome shotgun (WGS) entry which is preliminary data.</text>
</comment>
<dbReference type="InterPro" id="IPR050769">
    <property type="entry name" value="NAT_camello-type"/>
</dbReference>
<dbReference type="PROSITE" id="PS51186">
    <property type="entry name" value="GNAT"/>
    <property type="match status" value="1"/>
</dbReference>